<evidence type="ECO:0000313" key="1">
    <source>
        <dbReference type="Proteomes" id="UP000887578"/>
    </source>
</evidence>
<protein>
    <submittedName>
        <fullName evidence="2">Uncharacterized protein</fullName>
    </submittedName>
</protein>
<keyword evidence="1" id="KW-1185">Reference proteome</keyword>
<organism evidence="1 2">
    <name type="scientific">Panagrolaimus davidi</name>
    <dbReference type="NCBI Taxonomy" id="227884"/>
    <lineage>
        <taxon>Eukaryota</taxon>
        <taxon>Metazoa</taxon>
        <taxon>Ecdysozoa</taxon>
        <taxon>Nematoda</taxon>
        <taxon>Chromadorea</taxon>
        <taxon>Rhabditida</taxon>
        <taxon>Tylenchina</taxon>
        <taxon>Panagrolaimomorpha</taxon>
        <taxon>Panagrolaimoidea</taxon>
        <taxon>Panagrolaimidae</taxon>
        <taxon>Panagrolaimus</taxon>
    </lineage>
</organism>
<dbReference type="AlphaFoldDB" id="A0A914Q0R0"/>
<proteinExistence type="predicted"/>
<evidence type="ECO:0000313" key="2">
    <source>
        <dbReference type="WBParaSite" id="PDA_v2.g24289.t1"/>
    </source>
</evidence>
<reference evidence="2" key="1">
    <citation type="submission" date="2022-11" db="UniProtKB">
        <authorList>
            <consortium name="WormBaseParasite"/>
        </authorList>
    </citation>
    <scope>IDENTIFICATION</scope>
</reference>
<dbReference type="WBParaSite" id="PDA_v2.g24289.t1">
    <property type="protein sequence ID" value="PDA_v2.g24289.t1"/>
    <property type="gene ID" value="PDA_v2.g24289"/>
</dbReference>
<accession>A0A914Q0R0</accession>
<name>A0A914Q0R0_9BILA</name>
<dbReference type="Proteomes" id="UP000887578">
    <property type="component" value="Unplaced"/>
</dbReference>
<sequence>MLENKQIEFMLCFNHDIMPEEYMLKVKTFVKKLATEDYGDYQRPLLLIYREGVINAIEDDNGDEEDDDGNNDD</sequence>